<dbReference type="PANTHER" id="PTHR43030">
    <property type="entry name" value="PHOSPHOENOLPYRUVATE SYNTHASE"/>
    <property type="match status" value="1"/>
</dbReference>
<dbReference type="SUPFAM" id="SSF56059">
    <property type="entry name" value="Glutathione synthetase ATP-binding domain-like"/>
    <property type="match status" value="1"/>
</dbReference>
<dbReference type="InterPro" id="IPR040442">
    <property type="entry name" value="Pyrv_kinase-like_dom_sf"/>
</dbReference>
<evidence type="ECO:0000256" key="1">
    <source>
        <dbReference type="ARBA" id="ARBA00001946"/>
    </source>
</evidence>
<dbReference type="GO" id="GO:0005524">
    <property type="term" value="F:ATP binding"/>
    <property type="evidence" value="ECO:0007669"/>
    <property type="project" value="UniProtKB-KW"/>
</dbReference>
<dbReference type="PIRSF" id="PIRSF000854">
    <property type="entry name" value="PEP_synthase"/>
    <property type="match status" value="1"/>
</dbReference>
<dbReference type="NCBIfam" id="TIGR01418">
    <property type="entry name" value="PEP_synth"/>
    <property type="match status" value="1"/>
</dbReference>
<dbReference type="PANTHER" id="PTHR43030:SF1">
    <property type="entry name" value="PHOSPHOENOLPYRUVATE SYNTHASE"/>
    <property type="match status" value="1"/>
</dbReference>
<sequence length="839" mass="94120">MNKSGKERFVVWLEEVGKEDVLLVGGKNANLGEMIKAGIPVPPGFAVTSYAYKYFLEKTGLANQINELLSKIDVNDKKQLDETTAMIREMIISKPMPPEIESEIGRYYRELSRRLGIQPNDLRVAVRSSATAEDMPEASFAGQQDTYLNVYGEDKVVEYVKRCWASLFTSRAVFYRVAHGIPHEKALMSVTVQKMVNSRSAGVMFTLHPVTGDERVIAIESSWGLGESVVGGKVTPDEWIVDKDKLEIIEEKISRKTRAIVFDNNRGKNIHIEWSDENNTWIYNGEVVELSIVKLMHPEKPSLSVDEVKRLAELAKLIEKHYGRHMDIEWAIDSDLSFPESVFIVQARPETVWSVKKEKEQKTIVAETSLNTIAKKVVKLSEAKVIIRGLPASPGVAYGIAKVIFDPHSPEAQAFKQGEILVTKMTDPDWVPLMKKAAAIVTDEGGMTSHAAIVSRELGIPCIVGTGSATKTITSGIEVTVDASRGIVYEGFVEEIVKPRKPEVEVAVGAVGISPEQLLPLYPVTATKIYMNLGEPDAIHKYKDLPFDGIGLMRIEFIISDWVQYHPLYLIEIGKPDLFVNKLAEGIAIVAQAIYPRPVVVRFSDFKTNEYRGLKGGEKYEPDERNPMIGWRGVSRYIHPKYEPGFRLEVQAIRKVREEMGLTNVWVMFPFVRTTWELEKAIKIMEEEGLKRSKDFKVWAMAEVPSIAILADKFAEYVDGFSIGSNDLTQLVLGADRDSNILAEMGYFDERDPAVLESIRMLIEKAHSKGATVSICGQAPSVYPEIVEFLVETGIDSISVNPDAVIPTRRLVASIERKILLKRLNELQNTLNNYRLKRF</sequence>
<keyword evidence="16" id="KW-0670">Pyruvate</keyword>
<evidence type="ECO:0000259" key="14">
    <source>
        <dbReference type="Pfam" id="PF01326"/>
    </source>
</evidence>
<dbReference type="SUPFAM" id="SSF52009">
    <property type="entry name" value="Phosphohistidine domain"/>
    <property type="match status" value="1"/>
</dbReference>
<dbReference type="InterPro" id="IPR015813">
    <property type="entry name" value="Pyrv/PenolPyrv_kinase-like_dom"/>
</dbReference>
<dbReference type="InterPro" id="IPR000121">
    <property type="entry name" value="PEP_util_C"/>
</dbReference>
<dbReference type="EMBL" id="DTBJ01000020">
    <property type="protein sequence ID" value="HGM58510.1"/>
    <property type="molecule type" value="Genomic_DNA"/>
</dbReference>
<dbReference type="Gene3D" id="3.50.30.10">
    <property type="entry name" value="Phosphohistidine domain"/>
    <property type="match status" value="1"/>
</dbReference>
<accession>A0A7C4HBH7</accession>
<name>A0A7C4HBH7_STAMA</name>
<evidence type="ECO:0000259" key="15">
    <source>
        <dbReference type="Pfam" id="PF02896"/>
    </source>
</evidence>
<keyword evidence="5 12" id="KW-0808">Transferase</keyword>
<dbReference type="InterPro" id="IPR018274">
    <property type="entry name" value="PEP_util_AS"/>
</dbReference>
<evidence type="ECO:0000256" key="6">
    <source>
        <dbReference type="ARBA" id="ARBA00022723"/>
    </source>
</evidence>
<comment type="similarity">
    <text evidence="4 12">Belongs to the PEP-utilizing enzyme family.</text>
</comment>
<dbReference type="InterPro" id="IPR008279">
    <property type="entry name" value="PEP-util_enz_mobile_dom"/>
</dbReference>
<evidence type="ECO:0000256" key="8">
    <source>
        <dbReference type="ARBA" id="ARBA00022777"/>
    </source>
</evidence>
<feature type="domain" description="PEP-utilising enzyme mobile" evidence="13">
    <location>
        <begin position="415"/>
        <end position="486"/>
    </location>
</feature>
<dbReference type="AlphaFoldDB" id="A0A7C4HBH7"/>
<evidence type="ECO:0000256" key="7">
    <source>
        <dbReference type="ARBA" id="ARBA00022741"/>
    </source>
</evidence>
<dbReference type="InterPro" id="IPR013815">
    <property type="entry name" value="ATP_grasp_subdomain_1"/>
</dbReference>
<comment type="function">
    <text evidence="2 12">Catalyzes the phosphorylation of pyruvate to phosphoenolpyruvate.</text>
</comment>
<dbReference type="SUPFAM" id="SSF51621">
    <property type="entry name" value="Phosphoenolpyruvate/pyruvate domain"/>
    <property type="match status" value="1"/>
</dbReference>
<dbReference type="Pfam" id="PF00391">
    <property type="entry name" value="PEP-utilizers"/>
    <property type="match status" value="1"/>
</dbReference>
<comment type="pathway">
    <text evidence="3 12">Carbohydrate biosynthesis; gluconeogenesis.</text>
</comment>
<dbReference type="InterPro" id="IPR002192">
    <property type="entry name" value="PPDK_AMP/ATP-bd"/>
</dbReference>
<dbReference type="InterPro" id="IPR036637">
    <property type="entry name" value="Phosphohistidine_dom_sf"/>
</dbReference>
<keyword evidence="6 12" id="KW-0479">Metal-binding</keyword>
<keyword evidence="10 12" id="KW-0460">Magnesium</keyword>
<feature type="domain" description="Pyruvate phosphate dikinase AMP/ATP-binding" evidence="14">
    <location>
        <begin position="23"/>
        <end position="367"/>
    </location>
</feature>
<dbReference type="InterPro" id="IPR006319">
    <property type="entry name" value="PEP_synth"/>
</dbReference>
<dbReference type="InterPro" id="IPR023151">
    <property type="entry name" value="PEP_util_CS"/>
</dbReference>
<evidence type="ECO:0000256" key="10">
    <source>
        <dbReference type="ARBA" id="ARBA00022842"/>
    </source>
</evidence>
<dbReference type="FunFam" id="3.30.1490.20:FF:000010">
    <property type="entry name" value="Phosphoenolpyruvate synthase"/>
    <property type="match status" value="1"/>
</dbReference>
<dbReference type="GO" id="GO:0046872">
    <property type="term" value="F:metal ion binding"/>
    <property type="evidence" value="ECO:0007669"/>
    <property type="project" value="UniProtKB-KW"/>
</dbReference>
<dbReference type="Pfam" id="PF02896">
    <property type="entry name" value="PEP-utilizers_C"/>
    <property type="match status" value="1"/>
</dbReference>
<evidence type="ECO:0000256" key="4">
    <source>
        <dbReference type="ARBA" id="ARBA00007837"/>
    </source>
</evidence>
<evidence type="ECO:0000259" key="13">
    <source>
        <dbReference type="Pfam" id="PF00391"/>
    </source>
</evidence>
<dbReference type="GO" id="GO:0008986">
    <property type="term" value="F:pyruvate, water dikinase activity"/>
    <property type="evidence" value="ECO:0007669"/>
    <property type="project" value="UniProtKB-EC"/>
</dbReference>
<comment type="caution">
    <text evidence="16">The sequence shown here is derived from an EMBL/GenBank/DDBJ whole genome shotgun (WGS) entry which is preliminary data.</text>
</comment>
<comment type="cofactor">
    <cofactor evidence="1 12">
        <name>Mg(2+)</name>
        <dbReference type="ChEBI" id="CHEBI:18420"/>
    </cofactor>
</comment>
<evidence type="ECO:0000313" key="16">
    <source>
        <dbReference type="EMBL" id="HGM58510.1"/>
    </source>
</evidence>
<dbReference type="UniPathway" id="UPA00138"/>
<evidence type="ECO:0000256" key="5">
    <source>
        <dbReference type="ARBA" id="ARBA00022679"/>
    </source>
</evidence>
<keyword evidence="7 12" id="KW-0547">Nucleotide-binding</keyword>
<evidence type="ECO:0000256" key="12">
    <source>
        <dbReference type="PIRNR" id="PIRNR000854"/>
    </source>
</evidence>
<proteinExistence type="inferred from homology"/>
<comment type="catalytic activity">
    <reaction evidence="11 12">
        <text>pyruvate + ATP + H2O = phosphoenolpyruvate + AMP + phosphate + 2 H(+)</text>
        <dbReference type="Rhea" id="RHEA:11364"/>
        <dbReference type="ChEBI" id="CHEBI:15361"/>
        <dbReference type="ChEBI" id="CHEBI:15377"/>
        <dbReference type="ChEBI" id="CHEBI:15378"/>
        <dbReference type="ChEBI" id="CHEBI:30616"/>
        <dbReference type="ChEBI" id="CHEBI:43474"/>
        <dbReference type="ChEBI" id="CHEBI:58702"/>
        <dbReference type="ChEBI" id="CHEBI:456215"/>
        <dbReference type="EC" id="2.7.9.2"/>
    </reaction>
</comment>
<dbReference type="Pfam" id="PF01326">
    <property type="entry name" value="PPDK_N"/>
    <property type="match status" value="1"/>
</dbReference>
<dbReference type="PROSITE" id="PS00370">
    <property type="entry name" value="PEP_ENZYMES_PHOS_SITE"/>
    <property type="match status" value="1"/>
</dbReference>
<dbReference type="NCBIfam" id="NF005057">
    <property type="entry name" value="PRK06464.1"/>
    <property type="match status" value="1"/>
</dbReference>
<dbReference type="EC" id="2.7.9.2" evidence="12"/>
<evidence type="ECO:0000256" key="3">
    <source>
        <dbReference type="ARBA" id="ARBA00004742"/>
    </source>
</evidence>
<evidence type="ECO:0000256" key="2">
    <source>
        <dbReference type="ARBA" id="ARBA00002988"/>
    </source>
</evidence>
<dbReference type="Gene3D" id="3.30.470.20">
    <property type="entry name" value="ATP-grasp fold, B domain"/>
    <property type="match status" value="1"/>
</dbReference>
<evidence type="ECO:0000256" key="11">
    <source>
        <dbReference type="ARBA" id="ARBA00047700"/>
    </source>
</evidence>
<dbReference type="PROSITE" id="PS00742">
    <property type="entry name" value="PEP_ENZYMES_2"/>
    <property type="match status" value="1"/>
</dbReference>
<organism evidence="16">
    <name type="scientific">Staphylothermus marinus</name>
    <dbReference type="NCBI Taxonomy" id="2280"/>
    <lineage>
        <taxon>Archaea</taxon>
        <taxon>Thermoproteota</taxon>
        <taxon>Thermoprotei</taxon>
        <taxon>Desulfurococcales</taxon>
        <taxon>Desulfurococcaceae</taxon>
        <taxon>Staphylothermus</taxon>
    </lineage>
</organism>
<dbReference type="Gene3D" id="3.30.1490.20">
    <property type="entry name" value="ATP-grasp fold, A domain"/>
    <property type="match status" value="1"/>
</dbReference>
<keyword evidence="9 12" id="KW-0067">ATP-binding</keyword>
<evidence type="ECO:0000256" key="9">
    <source>
        <dbReference type="ARBA" id="ARBA00022840"/>
    </source>
</evidence>
<dbReference type="Gene3D" id="3.20.20.60">
    <property type="entry name" value="Phosphoenolpyruvate-binding domains"/>
    <property type="match status" value="1"/>
</dbReference>
<reference evidence="16" key="1">
    <citation type="journal article" date="2020" name="mSystems">
        <title>Genome- and Community-Level Interaction Insights into Carbon Utilization and Element Cycling Functions of Hydrothermarchaeota in Hydrothermal Sediment.</title>
        <authorList>
            <person name="Zhou Z."/>
            <person name="Liu Y."/>
            <person name="Xu W."/>
            <person name="Pan J."/>
            <person name="Luo Z.H."/>
            <person name="Li M."/>
        </authorList>
    </citation>
    <scope>NUCLEOTIDE SEQUENCE [LARGE SCALE GENOMIC DNA]</scope>
    <source>
        <strain evidence="16">SpSt-642</strain>
    </source>
</reference>
<feature type="domain" description="PEP-utilising enzyme C-terminal" evidence="15">
    <location>
        <begin position="515"/>
        <end position="816"/>
    </location>
</feature>
<dbReference type="GO" id="GO:0006094">
    <property type="term" value="P:gluconeogenesis"/>
    <property type="evidence" value="ECO:0007669"/>
    <property type="project" value="UniProtKB-UniPathway"/>
</dbReference>
<protein>
    <recommendedName>
        <fullName evidence="12">Phosphoenolpyruvate synthase</fullName>
        <shortName evidence="12">PEP synthase</shortName>
        <ecNumber evidence="12">2.7.9.2</ecNumber>
    </recommendedName>
    <alternativeName>
        <fullName evidence="12">Pyruvate, water dikinase</fullName>
    </alternativeName>
</protein>
<gene>
    <name evidence="16" type="ORF">ENU14_02840</name>
</gene>
<keyword evidence="8 12" id="KW-0418">Kinase</keyword>